<dbReference type="EMBL" id="CP034550">
    <property type="protein sequence ID" value="QFZ21500.1"/>
    <property type="molecule type" value="Genomic_DNA"/>
</dbReference>
<sequence>MTARPLVRPDVDGPPNAWGASTRTAEESDAELAWCTTGEDDANRYAGPALGLPPLRVVGLRAHEGRPGRKFPAVGRFAAGRPLGRLDDSGLFPTARAEFPARRRETTALVEVDPGVGVTDEDLGRVVAAPGGGR</sequence>
<dbReference type="OrthoDB" id="5124141at2"/>
<evidence type="ECO:0000256" key="1">
    <source>
        <dbReference type="SAM" id="MobiDB-lite"/>
    </source>
</evidence>
<name>A0A5Q0H6M4_SACSY</name>
<reference evidence="3" key="1">
    <citation type="journal article" date="2021" name="Curr. Microbiol.">
        <title>Complete genome of nocamycin-producing strain Saccharothrix syringae NRRL B-16468 reveals the biosynthetic potential for secondary metabolites.</title>
        <authorList>
            <person name="Mo X."/>
            <person name="Yang S."/>
        </authorList>
    </citation>
    <scope>NUCLEOTIDE SEQUENCE [LARGE SCALE GENOMIC DNA]</scope>
    <source>
        <strain evidence="3">ATCC 51364 / DSM 43886 / JCM 6844 / KCTC 9398 / NBRC 14523 / NRRL B-16468 / INA 2240</strain>
    </source>
</reference>
<proteinExistence type="predicted"/>
<gene>
    <name evidence="2" type="ORF">EKG83_32580</name>
</gene>
<keyword evidence="3" id="KW-1185">Reference proteome</keyword>
<feature type="region of interest" description="Disordered" evidence="1">
    <location>
        <begin position="1"/>
        <end position="30"/>
    </location>
</feature>
<organism evidence="2 3">
    <name type="scientific">Saccharothrix syringae</name>
    <name type="common">Nocardiopsis syringae</name>
    <dbReference type="NCBI Taxonomy" id="103733"/>
    <lineage>
        <taxon>Bacteria</taxon>
        <taxon>Bacillati</taxon>
        <taxon>Actinomycetota</taxon>
        <taxon>Actinomycetes</taxon>
        <taxon>Pseudonocardiales</taxon>
        <taxon>Pseudonocardiaceae</taxon>
        <taxon>Saccharothrix</taxon>
    </lineage>
</organism>
<dbReference type="KEGG" id="ssyi:EKG83_32580"/>
<dbReference type="RefSeq" id="WP_051767001.1">
    <property type="nucleotide sequence ID" value="NZ_CP034550.1"/>
</dbReference>
<dbReference type="Proteomes" id="UP000325787">
    <property type="component" value="Chromosome"/>
</dbReference>
<dbReference type="AlphaFoldDB" id="A0A5Q0H6M4"/>
<evidence type="ECO:0000313" key="2">
    <source>
        <dbReference type="EMBL" id="QFZ21500.1"/>
    </source>
</evidence>
<evidence type="ECO:0000313" key="3">
    <source>
        <dbReference type="Proteomes" id="UP000325787"/>
    </source>
</evidence>
<protein>
    <submittedName>
        <fullName evidence="2">Uncharacterized protein</fullName>
    </submittedName>
</protein>
<accession>A0A5Q0H6M4</accession>